<name>A0A182FQX4_ANOAL</name>
<accession>A0A182FQX4</accession>
<feature type="coiled-coil region" evidence="2">
    <location>
        <begin position="1932"/>
        <end position="1970"/>
    </location>
</feature>
<dbReference type="VEuPathDB" id="VectorBase:AALB008945"/>
<evidence type="ECO:0000256" key="3">
    <source>
        <dbReference type="SAM" id="MobiDB-lite"/>
    </source>
</evidence>
<reference evidence="5 6" key="1">
    <citation type="journal article" date="2017" name="G3 (Bethesda)">
        <title>The Physical Genome Mapping of Anopheles albimanus Corrected Scaffold Misassemblies and Identified Interarm Rearrangements in Genus Anopheles.</title>
        <authorList>
            <person name="Artemov G.N."/>
            <person name="Peery A.N."/>
            <person name="Jiang X."/>
            <person name="Tu Z."/>
            <person name="Stegniy V.N."/>
            <person name="Sharakhova M.V."/>
            <person name="Sharakhov I.V."/>
        </authorList>
    </citation>
    <scope>NUCLEOTIDE SEQUENCE [LARGE SCALE GENOMIC DNA]</scope>
    <source>
        <strain evidence="5 6">ALBI9_A</strain>
    </source>
</reference>
<feature type="region of interest" description="Disordered" evidence="3">
    <location>
        <begin position="97"/>
        <end position="188"/>
    </location>
</feature>
<sequence>MNTCFKSLTAVMMRPSTLDIRTNYHDGCYTFMRDIYRCWKTRTESCDHRSCIEMLFSDLQQSLSKKQVRDIEFTMKTVTRPVPNACTTSIAQQLSSSTTSLHSPSPSASLTDVVDTVAASQQEQQPAQSNGQLNHHHHQPQQQQQQPQRPEPRQSSFHAMRVRNGEDTGSAGALASASDTTNLEPSAAGPEVFLGGSCNPTTWRADVAIPTLDQLGISFYNPQVSHWTPDLIELEHRAKEKAKVLFFVLDSQTRSTAGAIEVAHIAGQNSKYLLVVLLPYSSRQKILNETLSEDEYMDLMSNQLILRQLVLRRGLPVLDSIPLALQRVKEVLLGNCYLQPPLNLASRLISLRRTFERVATDVSTIQIDLEQCQRALRGLGYPETVTTPGNLQNILLCYEEVTGRSVQTDHIRNGRVAQILISFEEFCIIDACVSILMLDFYEHNCTSPIKGTNLQQPPVYLTDLQAWNQSNAELSPFETDASKSPRKFVLPNRNGDTPAVPSLPNGVTRNPSETLEAGPLGRTAAVLTNVAKNDDDTTTPSLPSNNAAALPPITGAVCSDPRAFTFDGDSIDDDDPLLGRIEARDVYLGGSCWLKTSWRQRWAFPMLKRHNLSYYVSALHESFGSCNNTGGSDGGEKNQQSDPQRTLRYDAAMLDACRIVIFAITNETRSLAPMTMAAHYIGLGYNVVLCVQMLSTSETSTTTHHSTLSSSAIKDYNRGRAYLIDLAKRHGIPVYEGLEETFESVIKRLTTSNWRSAAAPGAMGSNCCKGEAGTQVYKGNGTEISIGPRPRKSPVYVEMMREETFQVDETPHFGAPFFLRKLSDYTVLVGTKAKLSVHISNTKDAKVTWYKDDAPLPSTERYICSSSGQLHSLEIATTLPEDSARWSCEAENSLGKCVCSGQLTVRVPETYKAPEFVDELRAILTSQGTISLECKVVGYPTPELRWFKDSNEIKAGDMFGLTINGGDLASLGVYTCVATNCVGKSSSSSKVRVQEPDTLVKAKATDKISPVFIEELERIKGKIGDRLELRCKINPSAVPVSVRWYNQSGLIEANEKYSMFEDGLGCFLVDITAAELCDAGEWKCVITCKDGLIGITTNIVELDVPRNYRAPRFMEGLKAVLTEEGLVSFECKVIGFPTPILRWYKDGKELKPGDVYHLTGVNSLGSYCCVARNSLGEASSTTFLSVNDIKAQLNEEEWISLLQVNQAPVFKTGLTSRDVCIAESFRLSVVISSVSKPTVSWYKDDLVVESSDNYRISSDDSTYTYSIDVVVAQLDDQGDWKCVATNEFGQAGTSCFVKLIIPKHYRKPKFLENLKAVMLRDGTVNLECKVIGVPQPILKWYKDGTELKPGDIHRIITGQDGKCCLGTYTCEAVNCMGSVSSTASLHGYDGIADEGPLPPEGPAALVKDASLSTIHEERTSQIFDTAASYESAASNSRGEISFTFDGKEVSVSLYETPELTNDEALQIVQMFADQLHQNINENENVTTLPSLRFVKETSTSGQLVMEALVIDVPVVEDTNLLEDDRRTDFDIDEMHDENTFTFESGIASSKVRTNRHSSNEQEEFRSMSSSEHSDIERDVMMSILSRDSLPVVTSPAKTTDAASGEDTRERLLSLFETAVFHLASIREEVRNQTDLAVSVNFSERSEKILSDVLYPVQQMHKHLSANASLELLLDPLEHLTRGLSVIEKCVQIGGFSRTFVYRTSVCIVEGCGNQILNCITNLRNLLLERTDTDFVVQQKMYMLIMEVQTSLESALESIKSQRILQEADSVVGLPDLTNIVTNRSIFEDIDFLLKSEEPIGLLQIKNLQITTLEFEKSLATILTIVSQSENCNVRSEIARFGLTEVLLELKNKTESLTVQCTDDRVQAIIRQQMKPSVVELSSLVEATEATDSYVEVINCLNEMFVPLESMKAALTKLSSELRHAPEPEYDSNQALEQQIEEFYELIVHLKEELERANKDFNNSVDLFEQLEGCLNRLFCIHTADSIDNEESARMEIVLIQLLMNHLTKLELSLQEKTEHSMRSQMLMAFLNVHDNLQHFSYMRSNCKYEKIRQDILHHA</sequence>
<keyword evidence="6" id="KW-1185">Reference proteome</keyword>
<dbReference type="InterPro" id="IPR036179">
    <property type="entry name" value="Ig-like_dom_sf"/>
</dbReference>
<feature type="compositionally biased region" description="Low complexity" evidence="3">
    <location>
        <begin position="97"/>
        <end position="111"/>
    </location>
</feature>
<dbReference type="InterPro" id="IPR007110">
    <property type="entry name" value="Ig-like_dom"/>
</dbReference>
<dbReference type="InterPro" id="IPR003598">
    <property type="entry name" value="Ig_sub2"/>
</dbReference>
<dbReference type="InterPro" id="IPR039470">
    <property type="entry name" value="Nuc_deoxyri_tr2"/>
</dbReference>
<feature type="domain" description="Ig-like" evidence="4">
    <location>
        <begin position="1308"/>
        <end position="1386"/>
    </location>
</feature>
<reference evidence="5" key="2">
    <citation type="submission" date="2022-08" db="UniProtKB">
        <authorList>
            <consortium name="EnsemblMetazoa"/>
        </authorList>
    </citation>
    <scope>IDENTIFICATION</scope>
    <source>
        <strain evidence="5">STECLA/ALBI9_A</strain>
    </source>
</reference>
<dbReference type="PANTHER" id="PTHR36300:SF1">
    <property type="entry name" value="RAW, ISOFORM A"/>
    <property type="match status" value="1"/>
</dbReference>
<dbReference type="InterPro" id="IPR013098">
    <property type="entry name" value="Ig_I-set"/>
</dbReference>
<dbReference type="Gene3D" id="3.40.50.450">
    <property type="match status" value="1"/>
</dbReference>
<feature type="compositionally biased region" description="Basic and acidic residues" evidence="3">
    <location>
        <begin position="1557"/>
        <end position="1573"/>
    </location>
</feature>
<keyword evidence="2" id="KW-0175">Coiled coil</keyword>
<dbReference type="FunFam" id="2.60.40.10:FF:000107">
    <property type="entry name" value="Myosin, light chain kinase a"/>
    <property type="match status" value="1"/>
</dbReference>
<organism evidence="5 6">
    <name type="scientific">Anopheles albimanus</name>
    <name type="common">New world malaria mosquito</name>
    <dbReference type="NCBI Taxonomy" id="7167"/>
    <lineage>
        <taxon>Eukaryota</taxon>
        <taxon>Metazoa</taxon>
        <taxon>Ecdysozoa</taxon>
        <taxon>Arthropoda</taxon>
        <taxon>Hexapoda</taxon>
        <taxon>Insecta</taxon>
        <taxon>Pterygota</taxon>
        <taxon>Neoptera</taxon>
        <taxon>Endopterygota</taxon>
        <taxon>Diptera</taxon>
        <taxon>Nematocera</taxon>
        <taxon>Culicoidea</taxon>
        <taxon>Culicidae</taxon>
        <taxon>Anophelinae</taxon>
        <taxon>Anopheles</taxon>
    </lineage>
</organism>
<dbReference type="VEuPathDB" id="VectorBase:AALB20_035667"/>
<dbReference type="FunFam" id="3.40.50.450:FF:000017">
    <property type="entry name" value="Raw, isoform D"/>
    <property type="match status" value="1"/>
</dbReference>
<evidence type="ECO:0000259" key="4">
    <source>
        <dbReference type="PROSITE" id="PS50835"/>
    </source>
</evidence>
<dbReference type="Proteomes" id="UP000069272">
    <property type="component" value="Chromosome 2R"/>
</dbReference>
<evidence type="ECO:0000313" key="5">
    <source>
        <dbReference type="EnsemblMetazoa" id="AALB008945-PA"/>
    </source>
</evidence>
<dbReference type="FunFam" id="2.60.40.10:FF:001894">
    <property type="entry name" value="Stretchin-Mlck, isoform V"/>
    <property type="match status" value="1"/>
</dbReference>
<keyword evidence="1" id="KW-0393">Immunoglobulin domain</keyword>
<feature type="domain" description="Ig-like" evidence="4">
    <location>
        <begin position="1111"/>
        <end position="1185"/>
    </location>
</feature>
<dbReference type="EnsemblMetazoa" id="AALB008945-RA">
    <property type="protein sequence ID" value="AALB008945-PA"/>
    <property type="gene ID" value="AALB008945"/>
</dbReference>
<protein>
    <recommendedName>
        <fullName evidence="4">Ig-like domain-containing protein</fullName>
    </recommendedName>
</protein>
<feature type="domain" description="Ig-like" evidence="4">
    <location>
        <begin position="1010"/>
        <end position="1087"/>
    </location>
</feature>
<feature type="region of interest" description="Disordered" evidence="3">
    <location>
        <begin position="476"/>
        <end position="516"/>
    </location>
</feature>
<evidence type="ECO:0000256" key="1">
    <source>
        <dbReference type="ARBA" id="ARBA00023319"/>
    </source>
</evidence>
<dbReference type="Pfam" id="PF15891">
    <property type="entry name" value="Nuc_deoxyri_tr2"/>
    <property type="match status" value="1"/>
</dbReference>
<dbReference type="FunFam" id="2.60.40.10:FF:001307">
    <property type="entry name" value="Stretchin-Mlck, isoform V"/>
    <property type="match status" value="2"/>
</dbReference>
<evidence type="ECO:0000313" key="6">
    <source>
        <dbReference type="Proteomes" id="UP000069272"/>
    </source>
</evidence>
<dbReference type="InterPro" id="IPR003599">
    <property type="entry name" value="Ig_sub"/>
</dbReference>
<dbReference type="Pfam" id="PF07679">
    <property type="entry name" value="I-set"/>
    <property type="match status" value="6"/>
</dbReference>
<feature type="domain" description="Ig-like" evidence="4">
    <location>
        <begin position="1220"/>
        <end position="1300"/>
    </location>
</feature>
<feature type="compositionally biased region" description="Low complexity" evidence="3">
    <location>
        <begin position="118"/>
        <end position="132"/>
    </location>
</feature>
<dbReference type="InterPro" id="IPR013783">
    <property type="entry name" value="Ig-like_fold"/>
</dbReference>
<dbReference type="SUPFAM" id="SSF48726">
    <property type="entry name" value="Immunoglobulin"/>
    <property type="match status" value="6"/>
</dbReference>
<dbReference type="STRING" id="7167.A0A182FQX4"/>
<evidence type="ECO:0000256" key="2">
    <source>
        <dbReference type="SAM" id="Coils"/>
    </source>
</evidence>
<feature type="domain" description="Ig-like" evidence="4">
    <location>
        <begin position="914"/>
        <end position="994"/>
    </location>
</feature>
<dbReference type="Gene3D" id="2.60.40.10">
    <property type="entry name" value="Immunoglobulins"/>
    <property type="match status" value="6"/>
</dbReference>
<feature type="region of interest" description="Disordered" evidence="3">
    <location>
        <begin position="1551"/>
        <end position="1573"/>
    </location>
</feature>
<dbReference type="VEuPathDB" id="VectorBase:AALB20_036806"/>
<dbReference type="PANTHER" id="PTHR36300">
    <property type="entry name" value="RAW, ISOFORM A"/>
    <property type="match status" value="1"/>
</dbReference>
<dbReference type="GO" id="GO:0005886">
    <property type="term" value="C:plasma membrane"/>
    <property type="evidence" value="ECO:0007669"/>
    <property type="project" value="TreeGrafter"/>
</dbReference>
<dbReference type="PROSITE" id="PS50835">
    <property type="entry name" value="IG_LIKE"/>
    <property type="match status" value="6"/>
</dbReference>
<proteinExistence type="predicted"/>
<dbReference type="SMART" id="SM00408">
    <property type="entry name" value="IGc2"/>
    <property type="match status" value="5"/>
</dbReference>
<dbReference type="SMART" id="SM00409">
    <property type="entry name" value="IG"/>
    <property type="match status" value="6"/>
</dbReference>
<feature type="domain" description="Ig-like" evidence="4">
    <location>
        <begin position="816"/>
        <end position="904"/>
    </location>
</feature>